<dbReference type="AlphaFoldDB" id="A0AAC9LJB5"/>
<dbReference type="PANTHER" id="PTHR40396:SF1">
    <property type="entry name" value="ATPASE AAA-TYPE CORE DOMAIN-CONTAINING PROTEIN"/>
    <property type="match status" value="1"/>
</dbReference>
<gene>
    <name evidence="2" type="ORF">UA74_26745</name>
</gene>
<dbReference type="Gene3D" id="3.40.50.300">
    <property type="entry name" value="P-loop containing nucleotide triphosphate hydrolases"/>
    <property type="match status" value="1"/>
</dbReference>
<dbReference type="InterPro" id="IPR003959">
    <property type="entry name" value="ATPase_AAA_core"/>
</dbReference>
<dbReference type="RefSeq" id="WP_075765708.1">
    <property type="nucleotide sequence ID" value="NZ_CP016076.1"/>
</dbReference>
<reference evidence="3" key="1">
    <citation type="submission" date="2016-06" db="EMBL/GenBank/DDBJ databases">
        <title>Complete genome sequence of Actinoalloteichus fjordicus DSM 46855 (=ADI127-17), type strain of the new species Actinoalloteichus fjordicus.</title>
        <authorList>
            <person name="Ruckert C."/>
            <person name="Nouioui I."/>
            <person name="Willmese J."/>
            <person name="van Wezel G."/>
            <person name="Klenk H.-P."/>
            <person name="Kalinowski J."/>
            <person name="Zotchev S.B."/>
        </authorList>
    </citation>
    <scope>NUCLEOTIDE SEQUENCE [LARGE SCALE GENOMIC DNA]</scope>
    <source>
        <strain evidence="3">ADI127-7</strain>
    </source>
</reference>
<feature type="domain" description="ATPase AAA-type core" evidence="1">
    <location>
        <begin position="43"/>
        <end position="368"/>
    </location>
</feature>
<dbReference type="Pfam" id="PF13304">
    <property type="entry name" value="AAA_21"/>
    <property type="match status" value="1"/>
</dbReference>
<dbReference type="PANTHER" id="PTHR40396">
    <property type="entry name" value="ATPASE-LIKE PROTEIN"/>
    <property type="match status" value="1"/>
</dbReference>
<dbReference type="KEGG" id="acad:UA74_26745"/>
<protein>
    <submittedName>
        <fullName evidence="2">AAA domain</fullName>
    </submittedName>
</protein>
<name>A0AAC9LJB5_9PSEU</name>
<dbReference type="GO" id="GO:0005524">
    <property type="term" value="F:ATP binding"/>
    <property type="evidence" value="ECO:0007669"/>
    <property type="project" value="InterPro"/>
</dbReference>
<sequence length="436" mass="48400">MLLRFRAVNHRSLRDAVELSLVSPSMRGTHPPDQDWRQATTRVAGIYGANASGKSTVLHAIDFAKTAVAHSATRWGDQDGFPHQPFMLDRESRNLPSSYEFDFVAAGSRYIYGFESEPNGIREEWLYSYPAGRRRVLFERTRDAKAIKFGRSLVGENATISKLVRPNALFLSVAANNNHPVLSGIQQELCKGLDYISLDSPNSVARLRRAVSMLEEGDLLDQAGSLLRFADLGITDVTIESTEHEDRTAELITRLQHSLPHLSEQSPDLSHWRIIAAGDRQLRFGHRAGVDDSFSLRAEEESSGTVAWLGLGVHALRVLHDGRALIIDEIDSSLHPTLTAALISMFKDSEINRSGAQLVFTSHDTTLLGSLVGEVLSPAEVWFAEKSPIGVTELYSLQEFPTRETDNFERRYLQGRYGAVPIIDPAQLRAALAEDV</sequence>
<evidence type="ECO:0000313" key="3">
    <source>
        <dbReference type="Proteomes" id="UP000185511"/>
    </source>
</evidence>
<dbReference type="InterPro" id="IPR027417">
    <property type="entry name" value="P-loop_NTPase"/>
</dbReference>
<evidence type="ECO:0000313" key="2">
    <source>
        <dbReference type="EMBL" id="APU17354.1"/>
    </source>
</evidence>
<evidence type="ECO:0000259" key="1">
    <source>
        <dbReference type="Pfam" id="PF13304"/>
    </source>
</evidence>
<keyword evidence="3" id="KW-1185">Reference proteome</keyword>
<organism evidence="2 3">
    <name type="scientific">Actinoalloteichus fjordicus</name>
    <dbReference type="NCBI Taxonomy" id="1612552"/>
    <lineage>
        <taxon>Bacteria</taxon>
        <taxon>Bacillati</taxon>
        <taxon>Actinomycetota</taxon>
        <taxon>Actinomycetes</taxon>
        <taxon>Pseudonocardiales</taxon>
        <taxon>Pseudonocardiaceae</taxon>
        <taxon>Actinoalloteichus</taxon>
    </lineage>
</organism>
<dbReference type="GO" id="GO:0016887">
    <property type="term" value="F:ATP hydrolysis activity"/>
    <property type="evidence" value="ECO:0007669"/>
    <property type="project" value="InterPro"/>
</dbReference>
<dbReference type="Proteomes" id="UP000185511">
    <property type="component" value="Chromosome"/>
</dbReference>
<dbReference type="SUPFAM" id="SSF52540">
    <property type="entry name" value="P-loop containing nucleoside triphosphate hydrolases"/>
    <property type="match status" value="1"/>
</dbReference>
<dbReference type="EMBL" id="CP016076">
    <property type="protein sequence ID" value="APU17354.1"/>
    <property type="molecule type" value="Genomic_DNA"/>
</dbReference>
<proteinExistence type="predicted"/>
<accession>A0AAC9LJB5</accession>